<keyword evidence="4" id="KW-0808">Transferase</keyword>
<dbReference type="GO" id="GO:0016020">
    <property type="term" value="C:membrane"/>
    <property type="evidence" value="ECO:0007669"/>
    <property type="project" value="UniProtKB-SubCell"/>
</dbReference>
<dbReference type="EMBL" id="JNBS01000427">
    <property type="protein sequence ID" value="OQS05695.1"/>
    <property type="molecule type" value="Genomic_DNA"/>
</dbReference>
<evidence type="ECO:0000256" key="11">
    <source>
        <dbReference type="ARBA" id="ARBA00023136"/>
    </source>
</evidence>
<keyword evidence="16" id="KW-1185">Reference proteome</keyword>
<feature type="chain" id="PRO_5013206992" description="RING-type E3 ubiquitin transferase" evidence="13">
    <location>
        <begin position="19"/>
        <end position="271"/>
    </location>
</feature>
<dbReference type="Pfam" id="PF12483">
    <property type="entry name" value="GIDE"/>
    <property type="match status" value="1"/>
</dbReference>
<dbReference type="AlphaFoldDB" id="A0A1W0A615"/>
<keyword evidence="9" id="KW-0862">Zinc</keyword>
<evidence type="ECO:0000256" key="5">
    <source>
        <dbReference type="ARBA" id="ARBA00022692"/>
    </source>
</evidence>
<name>A0A1W0A615_9STRA</name>
<keyword evidence="13" id="KW-0732">Signal</keyword>
<dbReference type="GO" id="GO:0016567">
    <property type="term" value="P:protein ubiquitination"/>
    <property type="evidence" value="ECO:0007669"/>
    <property type="project" value="InterPro"/>
</dbReference>
<evidence type="ECO:0000256" key="6">
    <source>
        <dbReference type="ARBA" id="ARBA00022723"/>
    </source>
</evidence>
<dbReference type="GO" id="GO:0008270">
    <property type="term" value="F:zinc ion binding"/>
    <property type="evidence" value="ECO:0007669"/>
    <property type="project" value="UniProtKB-KW"/>
</dbReference>
<evidence type="ECO:0000256" key="10">
    <source>
        <dbReference type="ARBA" id="ARBA00022989"/>
    </source>
</evidence>
<comment type="caution">
    <text evidence="15">The sequence shown here is derived from an EMBL/GenBank/DDBJ whole genome shotgun (WGS) entry which is preliminary data.</text>
</comment>
<keyword evidence="8" id="KW-0833">Ubl conjugation pathway</keyword>
<keyword evidence="6" id="KW-0479">Metal-binding</keyword>
<evidence type="ECO:0000256" key="7">
    <source>
        <dbReference type="ARBA" id="ARBA00022771"/>
    </source>
</evidence>
<evidence type="ECO:0000259" key="14">
    <source>
        <dbReference type="Pfam" id="PF12483"/>
    </source>
</evidence>
<dbReference type="OrthoDB" id="65685at2759"/>
<evidence type="ECO:0000256" key="8">
    <source>
        <dbReference type="ARBA" id="ARBA00022786"/>
    </source>
</evidence>
<dbReference type="EC" id="2.3.2.27" evidence="3"/>
<dbReference type="GO" id="GO:0061630">
    <property type="term" value="F:ubiquitin protein ligase activity"/>
    <property type="evidence" value="ECO:0007669"/>
    <property type="project" value="UniProtKB-EC"/>
</dbReference>
<protein>
    <recommendedName>
        <fullName evidence="3">RING-type E3 ubiquitin transferase</fullName>
        <ecNumber evidence="3">2.3.2.27</ecNumber>
    </recommendedName>
</protein>
<evidence type="ECO:0000256" key="1">
    <source>
        <dbReference type="ARBA" id="ARBA00000900"/>
    </source>
</evidence>
<keyword evidence="11 12" id="KW-0472">Membrane</keyword>
<dbReference type="Proteomes" id="UP000243217">
    <property type="component" value="Unassembled WGS sequence"/>
</dbReference>
<feature type="domain" description="E3 Ubiquitin ligase MUL1-like" evidence="14">
    <location>
        <begin position="145"/>
        <end position="191"/>
    </location>
</feature>
<evidence type="ECO:0000256" key="9">
    <source>
        <dbReference type="ARBA" id="ARBA00022833"/>
    </source>
</evidence>
<organism evidence="15 16">
    <name type="scientific">Thraustotheca clavata</name>
    <dbReference type="NCBI Taxonomy" id="74557"/>
    <lineage>
        <taxon>Eukaryota</taxon>
        <taxon>Sar</taxon>
        <taxon>Stramenopiles</taxon>
        <taxon>Oomycota</taxon>
        <taxon>Saprolegniomycetes</taxon>
        <taxon>Saprolegniales</taxon>
        <taxon>Achlyaceae</taxon>
        <taxon>Thraustotheca</taxon>
    </lineage>
</organism>
<proteinExistence type="predicted"/>
<gene>
    <name evidence="15" type="ORF">THRCLA_02202</name>
</gene>
<dbReference type="InterPro" id="IPR022170">
    <property type="entry name" value="MUL1-like"/>
</dbReference>
<sequence length="271" mass="29431">MSVSIGLVIGGGLSIVLGRLCHSASDNATKSITAIEASQPLATLQPTPNASAYVNFTGRVRNINQPLYKSILAKKLDSQEHDAVRIRSKTYQRIEEIRPSGIVVHSENAIARSEIGGDVAVKCPNDNQVVLTHRNYFDMLYRKGEDEFEPAKDTSITIFGSSENRKTLGYRKEEHIIANGAVVSGVGLVESKLVYPSSGKPLLMWVLASPDSRRLLGRPSFVVYGDKDALLDQQEVLAHILGSIGTVCTVIGFAMVFGGGYLGYTKYKNNS</sequence>
<feature type="transmembrane region" description="Helical" evidence="12">
    <location>
        <begin position="236"/>
        <end position="264"/>
    </location>
</feature>
<evidence type="ECO:0000313" key="15">
    <source>
        <dbReference type="EMBL" id="OQS05695.1"/>
    </source>
</evidence>
<keyword evidence="7" id="KW-0863">Zinc-finger</keyword>
<accession>A0A1W0A615</accession>
<evidence type="ECO:0000256" key="2">
    <source>
        <dbReference type="ARBA" id="ARBA00004141"/>
    </source>
</evidence>
<evidence type="ECO:0000256" key="12">
    <source>
        <dbReference type="SAM" id="Phobius"/>
    </source>
</evidence>
<comment type="subcellular location">
    <subcellularLocation>
        <location evidence="2">Membrane</location>
        <topology evidence="2">Multi-pass membrane protein</topology>
    </subcellularLocation>
</comment>
<keyword evidence="10 12" id="KW-1133">Transmembrane helix</keyword>
<feature type="signal peptide" evidence="13">
    <location>
        <begin position="1"/>
        <end position="18"/>
    </location>
</feature>
<reference evidence="15 16" key="1">
    <citation type="journal article" date="2014" name="Genome Biol. Evol.">
        <title>The secreted proteins of Achlya hypogyna and Thraustotheca clavata identify the ancestral oomycete secretome and reveal gene acquisitions by horizontal gene transfer.</title>
        <authorList>
            <person name="Misner I."/>
            <person name="Blouin N."/>
            <person name="Leonard G."/>
            <person name="Richards T.A."/>
            <person name="Lane C.E."/>
        </authorList>
    </citation>
    <scope>NUCLEOTIDE SEQUENCE [LARGE SCALE GENOMIC DNA]</scope>
    <source>
        <strain evidence="15 16">ATCC 34112</strain>
    </source>
</reference>
<evidence type="ECO:0000256" key="13">
    <source>
        <dbReference type="SAM" id="SignalP"/>
    </source>
</evidence>
<evidence type="ECO:0000313" key="16">
    <source>
        <dbReference type="Proteomes" id="UP000243217"/>
    </source>
</evidence>
<evidence type="ECO:0000256" key="4">
    <source>
        <dbReference type="ARBA" id="ARBA00022679"/>
    </source>
</evidence>
<keyword evidence="5 12" id="KW-0812">Transmembrane</keyword>
<comment type="catalytic activity">
    <reaction evidence="1">
        <text>S-ubiquitinyl-[E2 ubiquitin-conjugating enzyme]-L-cysteine + [acceptor protein]-L-lysine = [E2 ubiquitin-conjugating enzyme]-L-cysteine + N(6)-ubiquitinyl-[acceptor protein]-L-lysine.</text>
        <dbReference type="EC" id="2.3.2.27"/>
    </reaction>
</comment>
<evidence type="ECO:0000256" key="3">
    <source>
        <dbReference type="ARBA" id="ARBA00012483"/>
    </source>
</evidence>